<sequence>MNSEDEIKNNHSRDSLKKEDIGDGKVDKTVNSNRVKIFIRGLYQKLWIRVFYLTLVLFITTINLTLSWVVFHDILIQQPGLVYDRSSKEIITALLALNILELLFFCLDTILWLNIFSNDPEAWFCMDVANCLNIFLSELPLGVLNAYVSACHESSLSTSMLVKASIILCYMVVRFLTFTTVYLLETTEDSYVDIDKFVSSPKKADPLQQEKQGILLSLNRKGIGARCVDIVRAKNLRRFWLVVRIFIIAGFFLMMVTNILIFKFTFVQTYRGYLEWRRVVPSTAGSLEDMMAERYFHDVEIFMKETELTSKKWLHLVSLEKLMQLQTKGITEQIGLSYIRTQSGEYCIFSQLLTYNNRTTETAMTCWSVLQMDSFRETACEDVFAGNEGTSGLVRLKSMKISFIYAPPSPGRHLGVVYYNATRTNINGTVFLNTPVKLEYFRNAIAHTVAQASDGDDDIARSHDGWTSGPFRPVDLYLSDGDQYIKYDVDTGDLIPIREVWRTGFALCPSTAPTGPIRMT</sequence>
<feature type="transmembrane region" description="Helical" evidence="2">
    <location>
        <begin position="46"/>
        <end position="70"/>
    </location>
</feature>
<gene>
    <name evidence="3" type="ORF">PHET_06946</name>
</gene>
<dbReference type="OrthoDB" id="6268706at2759"/>
<comment type="caution">
    <text evidence="3">The sequence shown here is derived from an EMBL/GenBank/DDBJ whole genome shotgun (WGS) entry which is preliminary data.</text>
</comment>
<dbReference type="Proteomes" id="UP000748531">
    <property type="component" value="Unassembled WGS sequence"/>
</dbReference>
<dbReference type="EMBL" id="LUCH01003965">
    <property type="protein sequence ID" value="KAF5399530.1"/>
    <property type="molecule type" value="Genomic_DNA"/>
</dbReference>
<name>A0A8J4SXU3_9TREM</name>
<organism evidence="3 4">
    <name type="scientific">Paragonimus heterotremus</name>
    <dbReference type="NCBI Taxonomy" id="100268"/>
    <lineage>
        <taxon>Eukaryota</taxon>
        <taxon>Metazoa</taxon>
        <taxon>Spiralia</taxon>
        <taxon>Lophotrochozoa</taxon>
        <taxon>Platyhelminthes</taxon>
        <taxon>Trematoda</taxon>
        <taxon>Digenea</taxon>
        <taxon>Plagiorchiida</taxon>
        <taxon>Troglotremata</taxon>
        <taxon>Troglotrematidae</taxon>
        <taxon>Paragonimus</taxon>
    </lineage>
</organism>
<reference evidence="3" key="1">
    <citation type="submission" date="2019-05" db="EMBL/GenBank/DDBJ databases">
        <title>Annotation for the trematode Paragonimus heterotremus.</title>
        <authorList>
            <person name="Choi Y.-J."/>
        </authorList>
    </citation>
    <scope>NUCLEOTIDE SEQUENCE</scope>
    <source>
        <strain evidence="3">LC</strain>
    </source>
</reference>
<dbReference type="AlphaFoldDB" id="A0A8J4SXU3"/>
<feature type="region of interest" description="Disordered" evidence="1">
    <location>
        <begin position="1"/>
        <end position="20"/>
    </location>
</feature>
<keyword evidence="2" id="KW-0472">Membrane</keyword>
<keyword evidence="2" id="KW-0812">Transmembrane</keyword>
<feature type="transmembrane region" description="Helical" evidence="2">
    <location>
        <begin position="241"/>
        <end position="262"/>
    </location>
</feature>
<keyword evidence="2" id="KW-1133">Transmembrane helix</keyword>
<evidence type="ECO:0000313" key="4">
    <source>
        <dbReference type="Proteomes" id="UP000748531"/>
    </source>
</evidence>
<evidence type="ECO:0000256" key="2">
    <source>
        <dbReference type="SAM" id="Phobius"/>
    </source>
</evidence>
<evidence type="ECO:0000313" key="3">
    <source>
        <dbReference type="EMBL" id="KAF5399530.1"/>
    </source>
</evidence>
<feature type="transmembrane region" description="Helical" evidence="2">
    <location>
        <begin position="90"/>
        <end position="116"/>
    </location>
</feature>
<keyword evidence="4" id="KW-1185">Reference proteome</keyword>
<protein>
    <submittedName>
        <fullName evidence="3">Uncharacterized protein</fullName>
    </submittedName>
</protein>
<proteinExistence type="predicted"/>
<accession>A0A8J4SXU3</accession>
<evidence type="ECO:0000256" key="1">
    <source>
        <dbReference type="SAM" id="MobiDB-lite"/>
    </source>
</evidence>